<dbReference type="AlphaFoldDB" id="B6T039"/>
<organism evidence="1">
    <name type="scientific">Zea mays</name>
    <name type="common">Maize</name>
    <dbReference type="NCBI Taxonomy" id="4577"/>
    <lineage>
        <taxon>Eukaryota</taxon>
        <taxon>Viridiplantae</taxon>
        <taxon>Streptophyta</taxon>
        <taxon>Embryophyta</taxon>
        <taxon>Tracheophyta</taxon>
        <taxon>Spermatophyta</taxon>
        <taxon>Magnoliopsida</taxon>
        <taxon>Liliopsida</taxon>
        <taxon>Poales</taxon>
        <taxon>Poaceae</taxon>
        <taxon>PACMAD clade</taxon>
        <taxon>Panicoideae</taxon>
        <taxon>Andropogonodae</taxon>
        <taxon>Andropogoneae</taxon>
        <taxon>Tripsacinae</taxon>
        <taxon>Zea</taxon>
    </lineage>
</organism>
<dbReference type="EMBL" id="EU958354">
    <property type="protein sequence ID" value="ACG30472.1"/>
    <property type="molecule type" value="mRNA"/>
</dbReference>
<proteinExistence type="evidence at transcript level"/>
<sequence length="32" mass="3822">MFSRQLVYLQNILVSYYIYPQCSPAGQHHYTT</sequence>
<protein>
    <submittedName>
        <fullName evidence="1">Uncharacterized protein</fullName>
    </submittedName>
</protein>
<reference evidence="1" key="1">
    <citation type="journal article" date="2009" name="Plant Mol. Biol.">
        <title>Insights into corn genes derived from large-scale cDNA sequencing.</title>
        <authorList>
            <person name="Alexandrov N.N."/>
            <person name="Brover V.V."/>
            <person name="Freidin S."/>
            <person name="Troukhan M.E."/>
            <person name="Tatarinova T.V."/>
            <person name="Zhang H."/>
            <person name="Swaller T.J."/>
            <person name="Lu Y.P."/>
            <person name="Bouck J."/>
            <person name="Flavell R.B."/>
            <person name="Feldmann K.A."/>
        </authorList>
    </citation>
    <scope>NUCLEOTIDE SEQUENCE</scope>
</reference>
<name>B6T039_MAIZE</name>
<evidence type="ECO:0000313" key="1">
    <source>
        <dbReference type="EMBL" id="ACG30472.1"/>
    </source>
</evidence>
<accession>B6T039</accession>